<keyword evidence="5 7" id="KW-1133">Transmembrane helix</keyword>
<dbReference type="OrthoDB" id="72851at2759"/>
<dbReference type="InParanoid" id="A0A316V299"/>
<organism evidence="8 9">
    <name type="scientific">Meira miltonrushii</name>
    <dbReference type="NCBI Taxonomy" id="1280837"/>
    <lineage>
        <taxon>Eukaryota</taxon>
        <taxon>Fungi</taxon>
        <taxon>Dikarya</taxon>
        <taxon>Basidiomycota</taxon>
        <taxon>Ustilaginomycotina</taxon>
        <taxon>Exobasidiomycetes</taxon>
        <taxon>Exobasidiales</taxon>
        <taxon>Brachybasidiaceae</taxon>
        <taxon>Meira</taxon>
    </lineage>
</organism>
<dbReference type="GeneID" id="37024896"/>
<dbReference type="STRING" id="1280837.A0A316V299"/>
<dbReference type="PANTHER" id="PTHR43867:SF2">
    <property type="entry name" value="CELLULOSE SYNTHASE CATALYTIC SUBUNIT A [UDP-FORMING]"/>
    <property type="match status" value="1"/>
</dbReference>
<evidence type="ECO:0000256" key="3">
    <source>
        <dbReference type="ARBA" id="ARBA00022679"/>
    </source>
</evidence>
<evidence type="ECO:0000256" key="6">
    <source>
        <dbReference type="ARBA" id="ARBA00023136"/>
    </source>
</evidence>
<dbReference type="RefSeq" id="XP_025351696.1">
    <property type="nucleotide sequence ID" value="XM_025503115.1"/>
</dbReference>
<accession>A0A316V299</accession>
<dbReference type="InterPro" id="IPR029044">
    <property type="entry name" value="Nucleotide-diphossugar_trans"/>
</dbReference>
<protein>
    <recommendedName>
        <fullName evidence="10">Glycosyltransferase family 2 protein</fullName>
    </recommendedName>
</protein>
<dbReference type="GO" id="GO:0016757">
    <property type="term" value="F:glycosyltransferase activity"/>
    <property type="evidence" value="ECO:0007669"/>
    <property type="project" value="UniProtKB-KW"/>
</dbReference>
<dbReference type="EMBL" id="KZ819609">
    <property type="protein sequence ID" value="PWN31394.1"/>
    <property type="molecule type" value="Genomic_DNA"/>
</dbReference>
<keyword evidence="3" id="KW-0808">Transferase</keyword>
<dbReference type="AlphaFoldDB" id="A0A316V299"/>
<name>A0A316V299_9BASI</name>
<dbReference type="Gene3D" id="3.90.550.10">
    <property type="entry name" value="Spore Coat Polysaccharide Biosynthesis Protein SpsA, Chain A"/>
    <property type="match status" value="1"/>
</dbReference>
<dbReference type="SUPFAM" id="SSF53448">
    <property type="entry name" value="Nucleotide-diphospho-sugar transferases"/>
    <property type="match status" value="1"/>
</dbReference>
<keyword evidence="2" id="KW-0328">Glycosyltransferase</keyword>
<evidence type="ECO:0000256" key="5">
    <source>
        <dbReference type="ARBA" id="ARBA00022989"/>
    </source>
</evidence>
<keyword evidence="9" id="KW-1185">Reference proteome</keyword>
<reference evidence="8 9" key="1">
    <citation type="journal article" date="2018" name="Mol. Biol. Evol.">
        <title>Broad Genomic Sampling Reveals a Smut Pathogenic Ancestry of the Fungal Clade Ustilaginomycotina.</title>
        <authorList>
            <person name="Kijpornyongpan T."/>
            <person name="Mondo S.J."/>
            <person name="Barry K."/>
            <person name="Sandor L."/>
            <person name="Lee J."/>
            <person name="Lipzen A."/>
            <person name="Pangilinan J."/>
            <person name="LaButti K."/>
            <person name="Hainaut M."/>
            <person name="Henrissat B."/>
            <person name="Grigoriev I.V."/>
            <person name="Spatafora J.W."/>
            <person name="Aime M.C."/>
        </authorList>
    </citation>
    <scope>NUCLEOTIDE SEQUENCE [LARGE SCALE GENOMIC DNA]</scope>
    <source>
        <strain evidence="8 9">MCA 3882</strain>
    </source>
</reference>
<comment type="subcellular location">
    <subcellularLocation>
        <location evidence="1">Membrane</location>
        <topology evidence="1">Multi-pass membrane protein</topology>
    </subcellularLocation>
</comment>
<evidence type="ECO:0008006" key="10">
    <source>
        <dbReference type="Google" id="ProtNLM"/>
    </source>
</evidence>
<gene>
    <name evidence="8" type="ORF">FA14DRAFT_95166</name>
</gene>
<evidence type="ECO:0000256" key="7">
    <source>
        <dbReference type="SAM" id="Phobius"/>
    </source>
</evidence>
<proteinExistence type="predicted"/>
<keyword evidence="6 7" id="KW-0472">Membrane</keyword>
<dbReference type="PANTHER" id="PTHR43867">
    <property type="entry name" value="CELLULOSE SYNTHASE CATALYTIC SUBUNIT A [UDP-FORMING]"/>
    <property type="match status" value="1"/>
</dbReference>
<evidence type="ECO:0000313" key="9">
    <source>
        <dbReference type="Proteomes" id="UP000245771"/>
    </source>
</evidence>
<evidence type="ECO:0000256" key="1">
    <source>
        <dbReference type="ARBA" id="ARBA00004141"/>
    </source>
</evidence>
<dbReference type="CDD" id="cd06423">
    <property type="entry name" value="CESA_like"/>
    <property type="match status" value="1"/>
</dbReference>
<evidence type="ECO:0000256" key="2">
    <source>
        <dbReference type="ARBA" id="ARBA00022676"/>
    </source>
</evidence>
<feature type="transmembrane region" description="Helical" evidence="7">
    <location>
        <begin position="405"/>
        <end position="428"/>
    </location>
</feature>
<keyword evidence="4 7" id="KW-0812">Transmembrane</keyword>
<dbReference type="GO" id="GO:0016020">
    <property type="term" value="C:membrane"/>
    <property type="evidence" value="ECO:0007669"/>
    <property type="project" value="UniProtKB-SubCell"/>
</dbReference>
<sequence>MVSSQFSGLSGVFGRMSAWITEWTPMILLICYCLFSFFIYPLMPALVHEIIWFTLVGLQTLTSLSVSTEAMQSIRPAIKARRDKRRMDKEGWKLNPGEEWPEIDVILVAYLPNEQDIIMRQVRYALTKIDYPADKLTINVVYNTPKPIPGIEAELAGLENQYDNVRVISVPNSRSKAENINYFLTLPSRGKIITVYDTDHFPEPTALRWVAKRFLTGEVDIIQGRCCTYNHTSTWLTRMIGVEFDMIYGVMHSGRAEVQRYGFFGGSNGHWNASLLKTLGMQGHMLTEDIDSSMRAIISGARIEYDLHVLSYEQAPETMQAFTKQRLRWSQGWTQVAMRHFIPACTRGAYSDDNGWRSRVGLLQLLVYREIYFYINTQLFWLLVSGICTNIFTEGVQTFFKNFGGYHLAMWALGINLICLFLTMCIVMRNRSHFTKPFSVILFGFLTSFYYVFNSHMAIYAHFRQFTNYTKWNPTARGK</sequence>
<evidence type="ECO:0000256" key="4">
    <source>
        <dbReference type="ARBA" id="ARBA00022692"/>
    </source>
</evidence>
<feature type="transmembrane region" description="Helical" evidence="7">
    <location>
        <begin position="23"/>
        <end position="44"/>
    </location>
</feature>
<dbReference type="Pfam" id="PF13641">
    <property type="entry name" value="Glyco_tranf_2_3"/>
    <property type="match status" value="1"/>
</dbReference>
<feature type="transmembrane region" description="Helical" evidence="7">
    <location>
        <begin position="440"/>
        <end position="463"/>
    </location>
</feature>
<evidence type="ECO:0000313" key="8">
    <source>
        <dbReference type="EMBL" id="PWN31394.1"/>
    </source>
</evidence>
<dbReference type="Proteomes" id="UP000245771">
    <property type="component" value="Unassembled WGS sequence"/>
</dbReference>
<dbReference type="InterPro" id="IPR050321">
    <property type="entry name" value="Glycosyltr_2/OpgH_subfam"/>
</dbReference>
<feature type="transmembrane region" description="Helical" evidence="7">
    <location>
        <begin position="371"/>
        <end position="393"/>
    </location>
</feature>